<feature type="transmembrane region" description="Helical" evidence="7">
    <location>
        <begin position="404"/>
        <end position="427"/>
    </location>
</feature>
<evidence type="ECO:0000256" key="7">
    <source>
        <dbReference type="SAM" id="Phobius"/>
    </source>
</evidence>
<feature type="transmembrane region" description="Helical" evidence="7">
    <location>
        <begin position="363"/>
        <end position="383"/>
    </location>
</feature>
<comment type="subcellular location">
    <subcellularLocation>
        <location evidence="1">Membrane</location>
        <topology evidence="1">Multi-pass membrane protein</topology>
    </subcellularLocation>
</comment>
<feature type="domain" description="Amino acid permease/ SLC12A" evidence="8">
    <location>
        <begin position="22"/>
        <end position="449"/>
    </location>
</feature>
<keyword evidence="5 7" id="KW-1133">Transmembrane helix</keyword>
<sequence>MTQESPPSTSQNLRPVLANRQLGMIAIGGVIGAGLFVGSGTAIASAGPAVLVAYIGIALLVVLIMRMLAELAVASPESGSFATYASRAFGPWCGVTVSSLYTYQWTVVIGFEATAGAQIIHKYVPGIQPWVAALVVMVAFTITNLISVRAFGEFEFWFALIKVLAICLFLVVGVLAIMGLLPGVEAPGTHNLLGQGFAPHGWQPVWLACLVVFFSYLGAETVTIAAGEAQNPKQAVRRAMRSIILRLITFYVGSVAVVVTLISPGDAALEENGPYAAVLALIGLPHATAVVNIIVLTAVLSMLNSGMYSASRMMFAAARRGELPRKLGLINGRGVPVPAILAVAACGIFTVSANYFFPTDVVFITLLQSTGAIGVVVYFFIAATQLRTRQRMTSDSVKALQVRMWGFPGLSVLVLLMLIGIVVGLAFDPGSQKSLVLSGAATAVALIAGLVSQRRTRGGRTRCWTR</sequence>
<keyword evidence="6 7" id="KW-0472">Membrane</keyword>
<dbReference type="EMBL" id="JAERRF010000051">
    <property type="protein sequence ID" value="MBL1102593.1"/>
    <property type="molecule type" value="Genomic_DNA"/>
</dbReference>
<comment type="caution">
    <text evidence="9">The sequence shown here is derived from an EMBL/GenBank/DDBJ whole genome shotgun (WGS) entry which is preliminary data.</text>
</comment>
<dbReference type="InterPro" id="IPR004841">
    <property type="entry name" value="AA-permease/SLC12A_dom"/>
</dbReference>
<dbReference type="Gene3D" id="1.20.1740.10">
    <property type="entry name" value="Amino acid/polyamine transporter I"/>
    <property type="match status" value="1"/>
</dbReference>
<feature type="transmembrane region" description="Helical" evidence="7">
    <location>
        <begin position="130"/>
        <end position="151"/>
    </location>
</feature>
<evidence type="ECO:0000256" key="2">
    <source>
        <dbReference type="ARBA" id="ARBA00022448"/>
    </source>
</evidence>
<keyword evidence="10" id="KW-1185">Reference proteome</keyword>
<keyword evidence="4" id="KW-0029">Amino-acid transport</keyword>
<evidence type="ECO:0000313" key="9">
    <source>
        <dbReference type="EMBL" id="MBL1102593.1"/>
    </source>
</evidence>
<dbReference type="Pfam" id="PF00324">
    <property type="entry name" value="AA_permease"/>
    <property type="match status" value="1"/>
</dbReference>
<feature type="transmembrane region" description="Helical" evidence="7">
    <location>
        <begin position="335"/>
        <end position="357"/>
    </location>
</feature>
<accession>A0ABS1NR53</accession>
<dbReference type="PANTHER" id="PTHR43495">
    <property type="entry name" value="GABA PERMEASE"/>
    <property type="match status" value="1"/>
</dbReference>
<keyword evidence="2" id="KW-0813">Transport</keyword>
<feature type="transmembrane region" description="Helical" evidence="7">
    <location>
        <begin position="275"/>
        <end position="303"/>
    </location>
</feature>
<evidence type="ECO:0000256" key="4">
    <source>
        <dbReference type="ARBA" id="ARBA00022970"/>
    </source>
</evidence>
<evidence type="ECO:0000256" key="1">
    <source>
        <dbReference type="ARBA" id="ARBA00004141"/>
    </source>
</evidence>
<feature type="transmembrane region" description="Helical" evidence="7">
    <location>
        <begin position="243"/>
        <end position="263"/>
    </location>
</feature>
<reference evidence="9 10" key="1">
    <citation type="submission" date="2021-01" db="EMBL/GenBank/DDBJ databases">
        <title>WGS of actinomycetes isolated from Thailand.</title>
        <authorList>
            <person name="Thawai C."/>
        </authorList>
    </citation>
    <scope>NUCLEOTIDE SEQUENCE [LARGE SCALE GENOMIC DNA]</scope>
    <source>
        <strain evidence="9 10">CA1R205</strain>
    </source>
</reference>
<evidence type="ECO:0000256" key="6">
    <source>
        <dbReference type="ARBA" id="ARBA00023136"/>
    </source>
</evidence>
<feature type="transmembrane region" description="Helical" evidence="7">
    <location>
        <begin position="163"/>
        <end position="184"/>
    </location>
</feature>
<dbReference type="PROSITE" id="PS00218">
    <property type="entry name" value="AMINO_ACID_PERMEASE_1"/>
    <property type="match status" value="1"/>
</dbReference>
<evidence type="ECO:0000256" key="3">
    <source>
        <dbReference type="ARBA" id="ARBA00022692"/>
    </source>
</evidence>
<name>A0ABS1NR53_9ACTN</name>
<evidence type="ECO:0000313" key="10">
    <source>
        <dbReference type="Proteomes" id="UP000634229"/>
    </source>
</evidence>
<organism evidence="9 10">
    <name type="scientific">Streptomyces coffeae</name>
    <dbReference type="NCBI Taxonomy" id="621382"/>
    <lineage>
        <taxon>Bacteria</taxon>
        <taxon>Bacillati</taxon>
        <taxon>Actinomycetota</taxon>
        <taxon>Actinomycetes</taxon>
        <taxon>Kitasatosporales</taxon>
        <taxon>Streptomycetaceae</taxon>
        <taxon>Streptomyces</taxon>
    </lineage>
</organism>
<feature type="transmembrane region" description="Helical" evidence="7">
    <location>
        <begin position="22"/>
        <end position="44"/>
    </location>
</feature>
<keyword evidence="3 7" id="KW-0812">Transmembrane</keyword>
<dbReference type="RefSeq" id="WP_201883155.1">
    <property type="nucleotide sequence ID" value="NZ_JAERRF010000051.1"/>
</dbReference>
<protein>
    <submittedName>
        <fullName evidence="9">Amino acid permease</fullName>
    </submittedName>
</protein>
<dbReference type="PIRSF" id="PIRSF006060">
    <property type="entry name" value="AA_transporter"/>
    <property type="match status" value="1"/>
</dbReference>
<dbReference type="InterPro" id="IPR004840">
    <property type="entry name" value="Amino_acid_permease_CS"/>
</dbReference>
<dbReference type="Proteomes" id="UP000634229">
    <property type="component" value="Unassembled WGS sequence"/>
</dbReference>
<feature type="transmembrane region" description="Helical" evidence="7">
    <location>
        <begin position="204"/>
        <end position="222"/>
    </location>
</feature>
<gene>
    <name evidence="9" type="ORF">JK363_39570</name>
</gene>
<feature type="transmembrane region" description="Helical" evidence="7">
    <location>
        <begin position="433"/>
        <end position="452"/>
    </location>
</feature>
<evidence type="ECO:0000256" key="5">
    <source>
        <dbReference type="ARBA" id="ARBA00022989"/>
    </source>
</evidence>
<dbReference type="PANTHER" id="PTHR43495:SF5">
    <property type="entry name" value="GAMMA-AMINOBUTYRIC ACID PERMEASE"/>
    <property type="match status" value="1"/>
</dbReference>
<evidence type="ECO:0000259" key="8">
    <source>
        <dbReference type="Pfam" id="PF00324"/>
    </source>
</evidence>
<feature type="transmembrane region" description="Helical" evidence="7">
    <location>
        <begin position="51"/>
        <end position="69"/>
    </location>
</feature>
<proteinExistence type="predicted"/>